<dbReference type="GO" id="GO:0007189">
    <property type="term" value="P:adenylate cyclase-activating G protein-coupled receptor signaling pathway"/>
    <property type="evidence" value="ECO:0007669"/>
    <property type="project" value="TreeGrafter"/>
</dbReference>
<dbReference type="SUPFAM" id="SSF81321">
    <property type="entry name" value="Family A G protein-coupled receptor-like"/>
    <property type="match status" value="1"/>
</dbReference>
<evidence type="ECO:0000313" key="7">
    <source>
        <dbReference type="Proteomes" id="UP000807025"/>
    </source>
</evidence>
<keyword evidence="3 5" id="KW-1133">Transmembrane helix</keyword>
<organism evidence="6 7">
    <name type="scientific">Pleurotus eryngii</name>
    <name type="common">Boletus of the steppes</name>
    <dbReference type="NCBI Taxonomy" id="5323"/>
    <lineage>
        <taxon>Eukaryota</taxon>
        <taxon>Fungi</taxon>
        <taxon>Dikarya</taxon>
        <taxon>Basidiomycota</taxon>
        <taxon>Agaricomycotina</taxon>
        <taxon>Agaricomycetes</taxon>
        <taxon>Agaricomycetidae</taxon>
        <taxon>Agaricales</taxon>
        <taxon>Pleurotineae</taxon>
        <taxon>Pleurotaceae</taxon>
        <taxon>Pleurotus</taxon>
    </lineage>
</organism>
<evidence type="ECO:0000256" key="3">
    <source>
        <dbReference type="ARBA" id="ARBA00022989"/>
    </source>
</evidence>
<dbReference type="Proteomes" id="UP000807025">
    <property type="component" value="Unassembled WGS sequence"/>
</dbReference>
<dbReference type="Gene3D" id="1.20.1070.10">
    <property type="entry name" value="Rhodopsin 7-helix transmembrane proteins"/>
    <property type="match status" value="1"/>
</dbReference>
<gene>
    <name evidence="6" type="ORF">BDN71DRAFT_672505</name>
</gene>
<name>A0A9P6A314_PLEER</name>
<reference evidence="6" key="1">
    <citation type="submission" date="2020-11" db="EMBL/GenBank/DDBJ databases">
        <authorList>
            <consortium name="DOE Joint Genome Institute"/>
            <person name="Ahrendt S."/>
            <person name="Riley R."/>
            <person name="Andreopoulos W."/>
            <person name="Labutti K."/>
            <person name="Pangilinan J."/>
            <person name="Ruiz-Duenas F.J."/>
            <person name="Barrasa J.M."/>
            <person name="Sanchez-Garcia M."/>
            <person name="Camarero S."/>
            <person name="Miyauchi S."/>
            <person name="Serrano A."/>
            <person name="Linde D."/>
            <person name="Babiker R."/>
            <person name="Drula E."/>
            <person name="Ayuso-Fernandez I."/>
            <person name="Pacheco R."/>
            <person name="Padilla G."/>
            <person name="Ferreira P."/>
            <person name="Barriuso J."/>
            <person name="Kellner H."/>
            <person name="Castanera R."/>
            <person name="Alfaro M."/>
            <person name="Ramirez L."/>
            <person name="Pisabarro A.G."/>
            <person name="Kuo A."/>
            <person name="Tritt A."/>
            <person name="Lipzen A."/>
            <person name="He G."/>
            <person name="Yan M."/>
            <person name="Ng V."/>
            <person name="Cullen D."/>
            <person name="Martin F."/>
            <person name="Rosso M.-N."/>
            <person name="Henrissat B."/>
            <person name="Hibbett D."/>
            <person name="Martinez A.T."/>
            <person name="Grigoriev I.V."/>
        </authorList>
    </citation>
    <scope>NUCLEOTIDE SEQUENCE</scope>
    <source>
        <strain evidence="6">ATCC 90797</strain>
    </source>
</reference>
<evidence type="ECO:0000256" key="5">
    <source>
        <dbReference type="SAM" id="Phobius"/>
    </source>
</evidence>
<feature type="transmembrane region" description="Helical" evidence="5">
    <location>
        <begin position="85"/>
        <end position="112"/>
    </location>
</feature>
<feature type="transmembrane region" description="Helical" evidence="5">
    <location>
        <begin position="52"/>
        <end position="73"/>
    </location>
</feature>
<evidence type="ECO:0000256" key="2">
    <source>
        <dbReference type="ARBA" id="ARBA00022692"/>
    </source>
</evidence>
<feature type="transmembrane region" description="Helical" evidence="5">
    <location>
        <begin position="124"/>
        <end position="143"/>
    </location>
</feature>
<dbReference type="GO" id="GO:0004930">
    <property type="term" value="F:G protein-coupled receptor activity"/>
    <property type="evidence" value="ECO:0007669"/>
    <property type="project" value="TreeGrafter"/>
</dbReference>
<feature type="transmembrane region" description="Helical" evidence="5">
    <location>
        <begin position="232"/>
        <end position="255"/>
    </location>
</feature>
<keyword evidence="2 5" id="KW-0812">Transmembrane</keyword>
<protein>
    <submittedName>
        <fullName evidence="6">Uncharacterized protein</fullName>
    </submittedName>
</protein>
<comment type="subcellular location">
    <subcellularLocation>
        <location evidence="1">Membrane</location>
        <topology evidence="1">Multi-pass membrane protein</topology>
    </subcellularLocation>
</comment>
<accession>A0A9P6A314</accession>
<dbReference type="PANTHER" id="PTHR23112:SF0">
    <property type="entry name" value="TRANSMEMBRANE PROTEIN 116"/>
    <property type="match status" value="1"/>
</dbReference>
<evidence type="ECO:0000256" key="4">
    <source>
        <dbReference type="ARBA" id="ARBA00023136"/>
    </source>
</evidence>
<keyword evidence="7" id="KW-1185">Reference proteome</keyword>
<feature type="transmembrane region" description="Helical" evidence="5">
    <location>
        <begin position="267"/>
        <end position="287"/>
    </location>
</feature>
<dbReference type="EMBL" id="MU154548">
    <property type="protein sequence ID" value="KAF9496889.1"/>
    <property type="molecule type" value="Genomic_DNA"/>
</dbReference>
<comment type="caution">
    <text evidence="6">The sequence shown here is derived from an EMBL/GenBank/DDBJ whole genome shotgun (WGS) entry which is preliminary data.</text>
</comment>
<evidence type="ECO:0000256" key="1">
    <source>
        <dbReference type="ARBA" id="ARBA00004141"/>
    </source>
</evidence>
<dbReference type="PANTHER" id="PTHR23112">
    <property type="entry name" value="G PROTEIN-COUPLED RECEPTOR 157-RELATED"/>
    <property type="match status" value="1"/>
</dbReference>
<feature type="transmembrane region" description="Helical" evidence="5">
    <location>
        <begin position="174"/>
        <end position="196"/>
    </location>
</feature>
<keyword evidence="4 5" id="KW-0472">Membrane</keyword>
<proteinExistence type="predicted"/>
<evidence type="ECO:0000313" key="6">
    <source>
        <dbReference type="EMBL" id="KAF9496889.1"/>
    </source>
</evidence>
<dbReference type="GO" id="GO:0005886">
    <property type="term" value="C:plasma membrane"/>
    <property type="evidence" value="ECO:0007669"/>
    <property type="project" value="TreeGrafter"/>
</dbReference>
<feature type="transmembrane region" description="Helical" evidence="5">
    <location>
        <begin position="16"/>
        <end position="40"/>
    </location>
</feature>
<sequence length="307" mass="33766">MTFEFTPDKAAISNRLWAIPSAVGAVFCFLVLMIIVPVALHPASRSHLDRVSFRIVVYALVANMIFGIASAVGGTETGPGFACSFSIFVLQLTLQFSSCLLFTIALNLQLVVVHGFNGKRLETYYLSISAIISVVLTVPPYAAGQYGWDVLERVCWYTNPNKHDRLIWQLTTQMGWTAITVVGEVVCSAVVLVFMIKHHARSRRFFVQTVSETSSRPTLLHVNKHKHIILRIALYPAASCCVNLISVVTALHSTFSAGIHDRTDYNVLLLSDLLYGGRAIVYALLAATDPVRTSVLPYLGSGRPLTH</sequence>
<dbReference type="AlphaFoldDB" id="A0A9P6A314"/>
<dbReference type="OrthoDB" id="3251871at2759"/>